<proteinExistence type="predicted"/>
<dbReference type="PROSITE" id="PS50297">
    <property type="entry name" value="ANK_REP_REGION"/>
    <property type="match status" value="1"/>
</dbReference>
<evidence type="ECO:0000256" key="3">
    <source>
        <dbReference type="PROSITE-ProRule" id="PRU00023"/>
    </source>
</evidence>
<name>A0AAF0BSB7_9ACTN</name>
<dbReference type="PROSITE" id="PS50088">
    <property type="entry name" value="ANK_REPEAT"/>
    <property type="match status" value="1"/>
</dbReference>
<dbReference type="SUPFAM" id="SSF48403">
    <property type="entry name" value="Ankyrin repeat"/>
    <property type="match status" value="1"/>
</dbReference>
<feature type="repeat" description="ANK" evidence="3">
    <location>
        <begin position="215"/>
        <end position="247"/>
    </location>
</feature>
<protein>
    <submittedName>
        <fullName evidence="4">Ankyrin repeat domain-containing protein</fullName>
    </submittedName>
</protein>
<sequence>MDVSDSRIAPALDALLRNDADDLRALVDADGEIVSVRWNGNTLLEWCTQPPHGIAPPVISVLISAGAELDRALNLAGCWSLAGMRSQLLAAGADPAARADADITPLESAAMHGSVEAADVLVASGLHRPGLWLAAATGQVDELRSWIHTDGDLARPAGEYRPNLADVGRPAGGPSTDHPSVILGEALVFAAANDRAEAVDLLLDVGVDIDARPYRNTTGLHLAVQFHKPAMVEHLLDRGANPMVTDDNHGGTAHGWAVACDDGTPAASRIRELLGAT</sequence>
<dbReference type="PANTHER" id="PTHR24189">
    <property type="entry name" value="MYOTROPHIN"/>
    <property type="match status" value="1"/>
</dbReference>
<dbReference type="InterPro" id="IPR002110">
    <property type="entry name" value="Ankyrin_rpt"/>
</dbReference>
<keyword evidence="5" id="KW-1185">Reference proteome</keyword>
<reference evidence="4" key="1">
    <citation type="submission" date="2023-01" db="EMBL/GenBank/DDBJ databases">
        <title>The diversity of Class Acidimicrobiia in South China Sea sediment environments and the proposal of Iamia marina sp. nov., a novel species of the genus Iamia.</title>
        <authorList>
            <person name="He Y."/>
            <person name="Tian X."/>
        </authorList>
    </citation>
    <scope>NUCLEOTIDE SEQUENCE</scope>
    <source>
        <strain evidence="4">DSM 19957</strain>
    </source>
</reference>
<dbReference type="AlphaFoldDB" id="A0AAF0BSB7"/>
<evidence type="ECO:0000313" key="5">
    <source>
        <dbReference type="Proteomes" id="UP001216390"/>
    </source>
</evidence>
<dbReference type="InterPro" id="IPR036770">
    <property type="entry name" value="Ankyrin_rpt-contain_sf"/>
</dbReference>
<accession>A0AAF0BSB7</accession>
<organism evidence="4 5">
    <name type="scientific">Iamia majanohamensis</name>
    <dbReference type="NCBI Taxonomy" id="467976"/>
    <lineage>
        <taxon>Bacteria</taxon>
        <taxon>Bacillati</taxon>
        <taxon>Actinomycetota</taxon>
        <taxon>Acidimicrobiia</taxon>
        <taxon>Acidimicrobiales</taxon>
        <taxon>Iamiaceae</taxon>
        <taxon>Iamia</taxon>
    </lineage>
</organism>
<dbReference type="KEGG" id="ima:PO878_04820"/>
<evidence type="ECO:0000313" key="4">
    <source>
        <dbReference type="EMBL" id="WCO68046.1"/>
    </source>
</evidence>
<evidence type="ECO:0000256" key="2">
    <source>
        <dbReference type="ARBA" id="ARBA00023043"/>
    </source>
</evidence>
<dbReference type="SMART" id="SM00248">
    <property type="entry name" value="ANK"/>
    <property type="match status" value="4"/>
</dbReference>
<dbReference type="Gene3D" id="1.25.40.20">
    <property type="entry name" value="Ankyrin repeat-containing domain"/>
    <property type="match status" value="2"/>
</dbReference>
<dbReference type="RefSeq" id="WP_272737563.1">
    <property type="nucleotide sequence ID" value="NZ_CP116942.1"/>
</dbReference>
<keyword evidence="2 3" id="KW-0040">ANK repeat</keyword>
<dbReference type="PANTHER" id="PTHR24189:SF50">
    <property type="entry name" value="ANKYRIN REPEAT AND SOCS BOX PROTEIN 2"/>
    <property type="match status" value="1"/>
</dbReference>
<keyword evidence="1" id="KW-0677">Repeat</keyword>
<evidence type="ECO:0000256" key="1">
    <source>
        <dbReference type="ARBA" id="ARBA00022737"/>
    </source>
</evidence>
<dbReference type="EMBL" id="CP116942">
    <property type="protein sequence ID" value="WCO68046.1"/>
    <property type="molecule type" value="Genomic_DNA"/>
</dbReference>
<dbReference type="InterPro" id="IPR050745">
    <property type="entry name" value="Multifunctional_regulatory"/>
</dbReference>
<dbReference type="Proteomes" id="UP001216390">
    <property type="component" value="Chromosome"/>
</dbReference>
<gene>
    <name evidence="4" type="ORF">PO878_04820</name>
</gene>
<dbReference type="Pfam" id="PF12796">
    <property type="entry name" value="Ank_2"/>
    <property type="match status" value="1"/>
</dbReference>